<protein>
    <submittedName>
        <fullName evidence="3">Unannotated protein</fullName>
    </submittedName>
</protein>
<gene>
    <name evidence="1" type="ORF">UFOPK2928_00597</name>
    <name evidence="2" type="ORF">UFOPK3786_00096</name>
    <name evidence="3" type="ORF">UFOPK4010_00534</name>
</gene>
<dbReference type="AlphaFoldDB" id="A0A6J7N9W5"/>
<dbReference type="EMBL" id="CAEZZY010000051">
    <property type="protein sequence ID" value="CAB4778253.1"/>
    <property type="molecule type" value="Genomic_DNA"/>
</dbReference>
<sequence length="421" mass="43203">MKRTSILASATSALLFIAAIAIGIPSASASITLPKGSFQPCSVAPAPYCIESVSVTPAGAKAIVLSWVADGSAGVSAGNTNGVAAGKVLPGRWTADSAFASENYDGLYLDIKAANEFVPWIYVDAYPTFSPGNKVSLAATVASATTPVNLNADAAITIKLRISDFKVGVTYGIATEAVLDLKSAGGVNTFELTGFPVKVPQAKSPKDCKGDAGVSSAVVTQFGTILVPSNDPNYGFSFEGSTGSIYVGSNGSCNLSTPVWSPDKKSLSYKASAPRLAPDGTTINTGFYYATISSADAMALWGLKKVEDAASALVISLKTTATGTTGATKNVAVKNGRVIIQVFGFEFPDPMLDISLNPAYDAKSTSATSATNMSAQATVKKTATPKPVAKVKTTTISCLKGNVLKKVTGVKPTCPAGYKKK</sequence>
<dbReference type="EMBL" id="CAFBNK010000007">
    <property type="protein sequence ID" value="CAB4941317.1"/>
    <property type="molecule type" value="Genomic_DNA"/>
</dbReference>
<accession>A0A6J7N9W5</accession>
<evidence type="ECO:0000313" key="2">
    <source>
        <dbReference type="EMBL" id="CAB4941317.1"/>
    </source>
</evidence>
<evidence type="ECO:0000313" key="1">
    <source>
        <dbReference type="EMBL" id="CAB4778253.1"/>
    </source>
</evidence>
<reference evidence="3" key="1">
    <citation type="submission" date="2020-05" db="EMBL/GenBank/DDBJ databases">
        <authorList>
            <person name="Chiriac C."/>
            <person name="Salcher M."/>
            <person name="Ghai R."/>
            <person name="Kavagutti S V."/>
        </authorList>
    </citation>
    <scope>NUCLEOTIDE SEQUENCE</scope>
</reference>
<name>A0A6J7N9W5_9ZZZZ</name>
<proteinExistence type="predicted"/>
<evidence type="ECO:0000313" key="3">
    <source>
        <dbReference type="EMBL" id="CAB4989956.1"/>
    </source>
</evidence>
<organism evidence="3">
    <name type="scientific">freshwater metagenome</name>
    <dbReference type="NCBI Taxonomy" id="449393"/>
    <lineage>
        <taxon>unclassified sequences</taxon>
        <taxon>metagenomes</taxon>
        <taxon>ecological metagenomes</taxon>
    </lineage>
</organism>
<dbReference type="EMBL" id="CAFBOU010000032">
    <property type="protein sequence ID" value="CAB4989956.1"/>
    <property type="molecule type" value="Genomic_DNA"/>
</dbReference>